<protein>
    <submittedName>
        <fullName evidence="2">NAD(P)-dependent oxidoreductase</fullName>
    </submittedName>
</protein>
<feature type="non-terminal residue" evidence="2">
    <location>
        <position position="38"/>
    </location>
</feature>
<dbReference type="Pfam" id="PF03446">
    <property type="entry name" value="NAD_binding_2"/>
    <property type="match status" value="1"/>
</dbReference>
<dbReference type="PROSITE" id="PS00895">
    <property type="entry name" value="3_HYDROXYISOBUT_DH"/>
    <property type="match status" value="1"/>
</dbReference>
<gene>
    <name evidence="2" type="ORF">K0U00_39290</name>
</gene>
<evidence type="ECO:0000313" key="2">
    <source>
        <dbReference type="EMBL" id="MBW7460124.1"/>
    </source>
</evidence>
<dbReference type="InterPro" id="IPR002204">
    <property type="entry name" value="3-OH-isobutyrate_DH-rel_CS"/>
</dbReference>
<organism evidence="2 3">
    <name type="scientific">Paenibacillus sepulcri</name>
    <dbReference type="NCBI Taxonomy" id="359917"/>
    <lineage>
        <taxon>Bacteria</taxon>
        <taxon>Bacillati</taxon>
        <taxon>Bacillota</taxon>
        <taxon>Bacilli</taxon>
        <taxon>Bacillales</taxon>
        <taxon>Paenibacillaceae</taxon>
        <taxon>Paenibacillus</taxon>
    </lineage>
</organism>
<name>A0ABS7CGY1_9BACL</name>
<evidence type="ECO:0000259" key="1">
    <source>
        <dbReference type="Pfam" id="PF03446"/>
    </source>
</evidence>
<dbReference type="EMBL" id="JAHZIK010002032">
    <property type="protein sequence ID" value="MBW7460124.1"/>
    <property type="molecule type" value="Genomic_DNA"/>
</dbReference>
<comment type="caution">
    <text evidence="2">The sequence shown here is derived from an EMBL/GenBank/DDBJ whole genome shotgun (WGS) entry which is preliminary data.</text>
</comment>
<reference evidence="2 3" key="1">
    <citation type="submission" date="2021-07" db="EMBL/GenBank/DDBJ databases">
        <title>Paenibacillus radiodurans sp. nov., isolated from the southeastern edge of Tengger Desert.</title>
        <authorList>
            <person name="Zhang G."/>
        </authorList>
    </citation>
    <scope>NUCLEOTIDE SEQUENCE [LARGE SCALE GENOMIC DNA]</scope>
    <source>
        <strain evidence="2 3">CCM 7311</strain>
    </source>
</reference>
<proteinExistence type="predicted"/>
<accession>A0ABS7CGY1</accession>
<dbReference type="SUPFAM" id="SSF51735">
    <property type="entry name" value="NAD(P)-binding Rossmann-fold domains"/>
    <property type="match status" value="1"/>
</dbReference>
<dbReference type="InterPro" id="IPR036291">
    <property type="entry name" value="NAD(P)-bd_dom_sf"/>
</dbReference>
<sequence length="38" mass="4086">MKIGFVGLGTMGLPMAVNLLKAGFEVYGKNRSSGREQQ</sequence>
<dbReference type="Proteomes" id="UP001519887">
    <property type="component" value="Unassembled WGS sequence"/>
</dbReference>
<keyword evidence="3" id="KW-1185">Reference proteome</keyword>
<dbReference type="Gene3D" id="3.40.50.720">
    <property type="entry name" value="NAD(P)-binding Rossmann-like Domain"/>
    <property type="match status" value="1"/>
</dbReference>
<feature type="domain" description="6-phosphogluconate dehydrogenase NADP-binding" evidence="1">
    <location>
        <begin position="2"/>
        <end position="35"/>
    </location>
</feature>
<dbReference type="InterPro" id="IPR006115">
    <property type="entry name" value="6PGDH_NADP-bd"/>
</dbReference>
<evidence type="ECO:0000313" key="3">
    <source>
        <dbReference type="Proteomes" id="UP001519887"/>
    </source>
</evidence>